<keyword evidence="6" id="KW-0503">Monooxygenase</keyword>
<dbReference type="Pfam" id="PF01494">
    <property type="entry name" value="FAD_binding_3"/>
    <property type="match status" value="2"/>
</dbReference>
<dbReference type="InterPro" id="IPR002938">
    <property type="entry name" value="FAD-bd"/>
</dbReference>
<dbReference type="PRINTS" id="PR00420">
    <property type="entry name" value="RNGMNOXGNASE"/>
</dbReference>
<organism evidence="8 9">
    <name type="scientific">Truncatella angustata</name>
    <dbReference type="NCBI Taxonomy" id="152316"/>
    <lineage>
        <taxon>Eukaryota</taxon>
        <taxon>Fungi</taxon>
        <taxon>Dikarya</taxon>
        <taxon>Ascomycota</taxon>
        <taxon>Pezizomycotina</taxon>
        <taxon>Sordariomycetes</taxon>
        <taxon>Xylariomycetidae</taxon>
        <taxon>Amphisphaeriales</taxon>
        <taxon>Sporocadaceae</taxon>
        <taxon>Truncatella</taxon>
    </lineage>
</organism>
<accession>A0A9P9A2P3</accession>
<proteinExistence type="predicted"/>
<dbReference type="SUPFAM" id="SSF51905">
    <property type="entry name" value="FAD/NAD(P)-binding domain"/>
    <property type="match status" value="1"/>
</dbReference>
<dbReference type="Gene3D" id="3.50.50.60">
    <property type="entry name" value="FAD/NAD(P)-binding domain"/>
    <property type="match status" value="1"/>
</dbReference>
<evidence type="ECO:0000259" key="7">
    <source>
        <dbReference type="Pfam" id="PF01494"/>
    </source>
</evidence>
<dbReference type="GO" id="GO:0071949">
    <property type="term" value="F:FAD binding"/>
    <property type="evidence" value="ECO:0007669"/>
    <property type="project" value="InterPro"/>
</dbReference>
<dbReference type="GO" id="GO:0004497">
    <property type="term" value="F:monooxygenase activity"/>
    <property type="evidence" value="ECO:0007669"/>
    <property type="project" value="UniProtKB-KW"/>
</dbReference>
<dbReference type="GeneID" id="70130134"/>
<evidence type="ECO:0000256" key="4">
    <source>
        <dbReference type="ARBA" id="ARBA00022827"/>
    </source>
</evidence>
<dbReference type="Proteomes" id="UP000758603">
    <property type="component" value="Unassembled WGS sequence"/>
</dbReference>
<dbReference type="RefSeq" id="XP_045963444.1">
    <property type="nucleotide sequence ID" value="XM_046101242.1"/>
</dbReference>
<dbReference type="AlphaFoldDB" id="A0A9P9A2P3"/>
<name>A0A9P9A2P3_9PEZI</name>
<evidence type="ECO:0000256" key="2">
    <source>
        <dbReference type="ARBA" id="ARBA00005179"/>
    </source>
</evidence>
<feature type="domain" description="FAD-binding" evidence="7">
    <location>
        <begin position="9"/>
        <end position="56"/>
    </location>
</feature>
<evidence type="ECO:0000313" key="9">
    <source>
        <dbReference type="Proteomes" id="UP000758603"/>
    </source>
</evidence>
<keyword evidence="9" id="KW-1185">Reference proteome</keyword>
<evidence type="ECO:0000256" key="5">
    <source>
        <dbReference type="ARBA" id="ARBA00023002"/>
    </source>
</evidence>
<evidence type="ECO:0000256" key="3">
    <source>
        <dbReference type="ARBA" id="ARBA00022630"/>
    </source>
</evidence>
<dbReference type="EMBL" id="JAGPXC010000001">
    <property type="protein sequence ID" value="KAH6659313.1"/>
    <property type="molecule type" value="Genomic_DNA"/>
</dbReference>
<comment type="pathway">
    <text evidence="2">Secondary metabolite biosynthesis.</text>
</comment>
<dbReference type="PANTHER" id="PTHR47178">
    <property type="entry name" value="MONOOXYGENASE, FAD-BINDING"/>
    <property type="match status" value="1"/>
</dbReference>
<comment type="cofactor">
    <cofactor evidence="1">
        <name>FAD</name>
        <dbReference type="ChEBI" id="CHEBI:57692"/>
    </cofactor>
</comment>
<dbReference type="OrthoDB" id="47494at2759"/>
<protein>
    <recommendedName>
        <fullName evidence="7">FAD-binding domain-containing protein</fullName>
    </recommendedName>
</protein>
<keyword evidence="4" id="KW-0274">FAD</keyword>
<evidence type="ECO:0000256" key="6">
    <source>
        <dbReference type="ARBA" id="ARBA00023033"/>
    </source>
</evidence>
<keyword evidence="5" id="KW-0560">Oxidoreductase</keyword>
<evidence type="ECO:0000313" key="8">
    <source>
        <dbReference type="EMBL" id="KAH6659313.1"/>
    </source>
</evidence>
<feature type="domain" description="FAD-binding" evidence="7">
    <location>
        <begin position="126"/>
        <end position="375"/>
    </location>
</feature>
<sequence>MTPESKGPHVLIVGAGLGGLALAQCLRKRGISFEIFERDADENSRPQGWAIGLHTMLDELHNSIPSDLPNLHGNVHHLLPLKLNSQICVYFQGIDSRVGVQDTPETPCLRADRPKFRLWLSTNIPIQWNKRLTQIDESVDGNVSLKFQDGSTANGDILIGADGVQSFVRENLIQRPNNEFLRVVPTATIIGELKLSGAAFERQLSLGHSSWIAVASDWKHRLFTGLQHVSSDGKSGDYYWFYTEHDDSVDRPDHWMRLASLGEKLAYVRRRISSFDPELREVVEATSADNIKDTHFLWRDAELPSLPLGRVALLGDAAHPMTPFRGEGGVHAIRDALLLAKHLSHVNIHDSQGLFQTIGEYHAEVLERGVQAVRASRGAFHGHGQGKPSIVGWGHTAVPIPEENVSLSAVC</sequence>
<keyword evidence="3" id="KW-0285">Flavoprotein</keyword>
<comment type="caution">
    <text evidence="8">The sequence shown here is derived from an EMBL/GenBank/DDBJ whole genome shotgun (WGS) entry which is preliminary data.</text>
</comment>
<gene>
    <name evidence="8" type="ORF">BKA67DRAFT_544110</name>
</gene>
<dbReference type="InterPro" id="IPR036188">
    <property type="entry name" value="FAD/NAD-bd_sf"/>
</dbReference>
<evidence type="ECO:0000256" key="1">
    <source>
        <dbReference type="ARBA" id="ARBA00001974"/>
    </source>
</evidence>
<dbReference type="PANTHER" id="PTHR47178:SF6">
    <property type="entry name" value="FAD-BINDING DOMAIN-CONTAINING PROTEIN"/>
    <property type="match status" value="1"/>
</dbReference>
<reference evidence="8" key="1">
    <citation type="journal article" date="2021" name="Nat. Commun.">
        <title>Genetic determinants of endophytism in the Arabidopsis root mycobiome.</title>
        <authorList>
            <person name="Mesny F."/>
            <person name="Miyauchi S."/>
            <person name="Thiergart T."/>
            <person name="Pickel B."/>
            <person name="Atanasova L."/>
            <person name="Karlsson M."/>
            <person name="Huettel B."/>
            <person name="Barry K.W."/>
            <person name="Haridas S."/>
            <person name="Chen C."/>
            <person name="Bauer D."/>
            <person name="Andreopoulos W."/>
            <person name="Pangilinan J."/>
            <person name="LaButti K."/>
            <person name="Riley R."/>
            <person name="Lipzen A."/>
            <person name="Clum A."/>
            <person name="Drula E."/>
            <person name="Henrissat B."/>
            <person name="Kohler A."/>
            <person name="Grigoriev I.V."/>
            <person name="Martin F.M."/>
            <person name="Hacquard S."/>
        </authorList>
    </citation>
    <scope>NUCLEOTIDE SEQUENCE</scope>
    <source>
        <strain evidence="8">MPI-SDFR-AT-0073</strain>
    </source>
</reference>